<feature type="compositionally biased region" description="Low complexity" evidence="5">
    <location>
        <begin position="31"/>
        <end position="43"/>
    </location>
</feature>
<evidence type="ECO:0000313" key="8">
    <source>
        <dbReference type="Proteomes" id="UP000677152"/>
    </source>
</evidence>
<gene>
    <name evidence="7" type="ORF">KCV87_00220</name>
</gene>
<accession>A0AA45L899</accession>
<proteinExistence type="predicted"/>
<dbReference type="Gene3D" id="1.10.357.10">
    <property type="entry name" value="Tetracycline Repressor, domain 2"/>
    <property type="match status" value="1"/>
</dbReference>
<dbReference type="GO" id="GO:0003677">
    <property type="term" value="F:DNA binding"/>
    <property type="evidence" value="ECO:0007669"/>
    <property type="project" value="UniProtKB-UniRule"/>
</dbReference>
<dbReference type="SUPFAM" id="SSF48498">
    <property type="entry name" value="Tetracyclin repressor-like, C-terminal domain"/>
    <property type="match status" value="1"/>
</dbReference>
<dbReference type="Pfam" id="PF17940">
    <property type="entry name" value="TetR_C_31"/>
    <property type="match status" value="1"/>
</dbReference>
<organism evidence="7 8">
    <name type="scientific">Actinosynnema pretiosum subsp. pretiosum</name>
    <dbReference type="NCBI Taxonomy" id="103721"/>
    <lineage>
        <taxon>Bacteria</taxon>
        <taxon>Bacillati</taxon>
        <taxon>Actinomycetota</taxon>
        <taxon>Actinomycetes</taxon>
        <taxon>Pseudonocardiales</taxon>
        <taxon>Pseudonocardiaceae</taxon>
        <taxon>Actinosynnema</taxon>
    </lineage>
</organism>
<keyword evidence="3" id="KW-0804">Transcription</keyword>
<dbReference type="PANTHER" id="PTHR47506:SF6">
    <property type="entry name" value="HTH-TYPE TRANSCRIPTIONAL REPRESSOR NEMR"/>
    <property type="match status" value="1"/>
</dbReference>
<feature type="DNA-binding region" description="H-T-H motif" evidence="4">
    <location>
        <begin position="71"/>
        <end position="90"/>
    </location>
</feature>
<dbReference type="SUPFAM" id="SSF46689">
    <property type="entry name" value="Homeodomain-like"/>
    <property type="match status" value="1"/>
</dbReference>
<dbReference type="PRINTS" id="PR00455">
    <property type="entry name" value="HTHTETR"/>
</dbReference>
<evidence type="ECO:0000256" key="4">
    <source>
        <dbReference type="PROSITE-ProRule" id="PRU00335"/>
    </source>
</evidence>
<evidence type="ECO:0000313" key="7">
    <source>
        <dbReference type="EMBL" id="QUF04615.1"/>
    </source>
</evidence>
<dbReference type="InterPro" id="IPR041583">
    <property type="entry name" value="TetR_C_31"/>
</dbReference>
<dbReference type="PANTHER" id="PTHR47506">
    <property type="entry name" value="TRANSCRIPTIONAL REGULATORY PROTEIN"/>
    <property type="match status" value="1"/>
</dbReference>
<evidence type="ECO:0000256" key="1">
    <source>
        <dbReference type="ARBA" id="ARBA00023015"/>
    </source>
</evidence>
<dbReference type="InterPro" id="IPR001647">
    <property type="entry name" value="HTH_TetR"/>
</dbReference>
<dbReference type="Proteomes" id="UP000677152">
    <property type="component" value="Chromosome"/>
</dbReference>
<dbReference type="InterPro" id="IPR036271">
    <property type="entry name" value="Tet_transcr_reg_TetR-rel_C_sf"/>
</dbReference>
<evidence type="ECO:0000256" key="5">
    <source>
        <dbReference type="SAM" id="MobiDB-lite"/>
    </source>
</evidence>
<feature type="region of interest" description="Disordered" evidence="5">
    <location>
        <begin position="25"/>
        <end position="49"/>
    </location>
</feature>
<sequence>MGTFLPASGTFVHCARLTISGEAGVDEDDAGTGARTPARGAGSRRPDPGRRDRIIDACLDVIAEVGVDGASHRGIAAAAGVPLGSMTYHFDGMRQLLREAFGRFAGAVAAGFEARMAAAANAEEAAAAVVEIITVDTLSTQRDLVLTHELYTLAARDPECRDVTNAWMAASRRALERHFDPLTARLLDALIEGMSIHRALDTEPHDRAAAVAAVERITGRTSGGTAG</sequence>
<dbReference type="EMBL" id="CP073249">
    <property type="protein sequence ID" value="QUF04615.1"/>
    <property type="molecule type" value="Genomic_DNA"/>
</dbReference>
<protein>
    <submittedName>
        <fullName evidence="7">TetR family transcriptional regulator</fullName>
    </submittedName>
</protein>
<evidence type="ECO:0000256" key="3">
    <source>
        <dbReference type="ARBA" id="ARBA00023163"/>
    </source>
</evidence>
<dbReference type="AlphaFoldDB" id="A0AA45L899"/>
<evidence type="ECO:0000259" key="6">
    <source>
        <dbReference type="PROSITE" id="PS50977"/>
    </source>
</evidence>
<evidence type="ECO:0000256" key="2">
    <source>
        <dbReference type="ARBA" id="ARBA00023125"/>
    </source>
</evidence>
<dbReference type="InterPro" id="IPR009057">
    <property type="entry name" value="Homeodomain-like_sf"/>
</dbReference>
<dbReference type="PROSITE" id="PS50977">
    <property type="entry name" value="HTH_TETR_2"/>
    <property type="match status" value="1"/>
</dbReference>
<keyword evidence="2 4" id="KW-0238">DNA-binding</keyword>
<reference evidence="7" key="1">
    <citation type="submission" date="2021-04" db="EMBL/GenBank/DDBJ databases">
        <title>Genomic sequence of Actinosynnema pretiosum subsp. pretiosum ATCC 31280 (C-14919).</title>
        <authorList>
            <person name="Bai L."/>
            <person name="Wang X."/>
            <person name="Xiao Y."/>
        </authorList>
    </citation>
    <scope>NUCLEOTIDE SEQUENCE</scope>
    <source>
        <strain evidence="7">ATCC 31280</strain>
    </source>
</reference>
<name>A0AA45L899_9PSEU</name>
<feature type="domain" description="HTH tetR-type" evidence="6">
    <location>
        <begin position="48"/>
        <end position="108"/>
    </location>
</feature>
<dbReference type="Pfam" id="PF00440">
    <property type="entry name" value="TetR_N"/>
    <property type="match status" value="1"/>
</dbReference>
<keyword evidence="1" id="KW-0805">Transcription regulation</keyword>